<dbReference type="EMBL" id="JBAMIC010000021">
    <property type="protein sequence ID" value="KAK7092829.1"/>
    <property type="molecule type" value="Genomic_DNA"/>
</dbReference>
<comment type="caution">
    <text evidence="3">The sequence shown here is derived from an EMBL/GenBank/DDBJ whole genome shotgun (WGS) entry which is preliminary data.</text>
</comment>
<proteinExistence type="predicted"/>
<feature type="domain" description="EGF-like" evidence="2">
    <location>
        <begin position="80"/>
        <end position="116"/>
    </location>
</feature>
<dbReference type="PROSITE" id="PS00022">
    <property type="entry name" value="EGF_1"/>
    <property type="match status" value="2"/>
</dbReference>
<protein>
    <recommendedName>
        <fullName evidence="2">EGF-like domain-containing protein</fullName>
    </recommendedName>
</protein>
<evidence type="ECO:0000313" key="3">
    <source>
        <dbReference type="EMBL" id="KAK7092829.1"/>
    </source>
</evidence>
<feature type="disulfide bond" evidence="1">
    <location>
        <begin position="106"/>
        <end position="115"/>
    </location>
</feature>
<keyword evidence="1" id="KW-0245">EGF-like domain</keyword>
<gene>
    <name evidence="3" type="ORF">V1264_008516</name>
</gene>
<keyword evidence="4" id="KW-1185">Reference proteome</keyword>
<keyword evidence="1" id="KW-1015">Disulfide bond</keyword>
<evidence type="ECO:0000313" key="4">
    <source>
        <dbReference type="Proteomes" id="UP001374579"/>
    </source>
</evidence>
<sequence length="400" mass="44741">MWFEASRTVDTNTYQLMADIGLDDITVTRSTCQPVPWEKTWEFRCDRPTTPCNTGLGSCNDVTHKCDCTSGVVGLQCTEVKAQCPSDSRCLRGECYNEGIVPACACPDGYYGDRCEHKMVFVDCTYDKMAVNILPYGYSEAAFKDITIPEMSVSSCPLLPVATFNPTSARYGKRGWQGFAREFLHTDDPCDGNATLVKQTAEGRTYTRQIYVYYSRLGRYPTDTAITVSCVAPNYPPPKISMNLKEIGASQFSYVPPGSSKWPFYVEFKFDINIPNSDNVDEMKVEKCIATNGENNTEVVRNGCPIHPIGVMLFDGVERGTEFLMLRVLKVPNTTLDLSLRCSIRLCDTSINNFSCYKRDQCFGRNRRSPQTNKSMLIGKITEGMRTEGTTIVDVTFSPS</sequence>
<dbReference type="PROSITE" id="PS01186">
    <property type="entry name" value="EGF_2"/>
    <property type="match status" value="1"/>
</dbReference>
<dbReference type="AlphaFoldDB" id="A0AAN9AUK3"/>
<dbReference type="Gene3D" id="2.10.25.10">
    <property type="entry name" value="Laminin"/>
    <property type="match status" value="1"/>
</dbReference>
<dbReference type="InterPro" id="IPR000742">
    <property type="entry name" value="EGF"/>
</dbReference>
<name>A0AAN9AUK3_9CAEN</name>
<organism evidence="3 4">
    <name type="scientific">Littorina saxatilis</name>
    <dbReference type="NCBI Taxonomy" id="31220"/>
    <lineage>
        <taxon>Eukaryota</taxon>
        <taxon>Metazoa</taxon>
        <taxon>Spiralia</taxon>
        <taxon>Lophotrochozoa</taxon>
        <taxon>Mollusca</taxon>
        <taxon>Gastropoda</taxon>
        <taxon>Caenogastropoda</taxon>
        <taxon>Littorinimorpha</taxon>
        <taxon>Littorinoidea</taxon>
        <taxon>Littorinidae</taxon>
        <taxon>Littorina</taxon>
    </lineage>
</organism>
<evidence type="ECO:0000256" key="1">
    <source>
        <dbReference type="PROSITE-ProRule" id="PRU00076"/>
    </source>
</evidence>
<dbReference type="PROSITE" id="PS50026">
    <property type="entry name" value="EGF_3"/>
    <property type="match status" value="1"/>
</dbReference>
<accession>A0AAN9AUK3</accession>
<reference evidence="3 4" key="1">
    <citation type="submission" date="2024-02" db="EMBL/GenBank/DDBJ databases">
        <title>Chromosome-scale genome assembly of the rough periwinkle Littorina saxatilis.</title>
        <authorList>
            <person name="De Jode A."/>
            <person name="Faria R."/>
            <person name="Formenti G."/>
            <person name="Sims Y."/>
            <person name="Smith T.P."/>
            <person name="Tracey A."/>
            <person name="Wood J.M.D."/>
            <person name="Zagrodzka Z.B."/>
            <person name="Johannesson K."/>
            <person name="Butlin R.K."/>
            <person name="Leder E.H."/>
        </authorList>
    </citation>
    <scope>NUCLEOTIDE SEQUENCE [LARGE SCALE GENOMIC DNA]</scope>
    <source>
        <strain evidence="3">Snail1</strain>
        <tissue evidence="3">Muscle</tissue>
    </source>
</reference>
<dbReference type="SMART" id="SM00181">
    <property type="entry name" value="EGF"/>
    <property type="match status" value="2"/>
</dbReference>
<dbReference type="Proteomes" id="UP001374579">
    <property type="component" value="Unassembled WGS sequence"/>
</dbReference>
<evidence type="ECO:0000259" key="2">
    <source>
        <dbReference type="PROSITE" id="PS50026"/>
    </source>
</evidence>
<dbReference type="SUPFAM" id="SSF57196">
    <property type="entry name" value="EGF/Laminin"/>
    <property type="match status" value="1"/>
</dbReference>
<comment type="caution">
    <text evidence="1">Lacks conserved residue(s) required for the propagation of feature annotation.</text>
</comment>